<sequence>MRANAQGHIALIYAEKLHLEEALRVLNGIDQRANNDRFVSDLVTMVFRSEYDHQTQFNTLSLLANIQEAFQRDKTAANIAVLIAELGNIPKALELIAAIQAYPVVQDDALVRVTASLLEAGDAKQAERVALTVESDSYQSAALLAIVDFYAQESQFEDAECVSNRILDTSYQISSLLRIAIAKEDWNEADGANVYWIKAQQLANRLGDQHRKWVLHDISLARLQAGHSHESCDFAFDISERLDSFEIEFDRNNVLNDMIKVSAEAGLIAYAEELLAYHSNEFGYDLGVHLIINSLIDAKEFSEAARIAKITIDELQRMEHYMAIGSALSRDGQYTEALELQDNIESTFPRTRDSLLRNIARDLVFANMPEDAESIILRMNNMSDDFHLLGDIASAYIAQNNESDADRLLLMLEHMAKEVDNELQTALILLDITRLRAMMGQFAKAGVLASGIAQEQYRARAFANIALSL</sequence>
<evidence type="ECO:0000313" key="2">
    <source>
        <dbReference type="Proteomes" id="UP001164935"/>
    </source>
</evidence>
<accession>A0AA46TR36</accession>
<dbReference type="KEGG" id="hqn:M0220_00300"/>
<gene>
    <name evidence="1" type="ORF">M0220_00300</name>
</gene>
<evidence type="ECO:0008006" key="3">
    <source>
        <dbReference type="Google" id="ProtNLM"/>
    </source>
</evidence>
<evidence type="ECO:0000313" key="1">
    <source>
        <dbReference type="EMBL" id="UYO74639.1"/>
    </source>
</evidence>
<proteinExistence type="predicted"/>
<dbReference type="RefSeq" id="WP_264018352.1">
    <property type="nucleotide sequence ID" value="NZ_CP096973.1"/>
</dbReference>
<name>A0AA46TR36_9GAMM</name>
<dbReference type="InterPro" id="IPR011990">
    <property type="entry name" value="TPR-like_helical_dom_sf"/>
</dbReference>
<dbReference type="EMBL" id="CP096973">
    <property type="protein sequence ID" value="UYO74639.1"/>
    <property type="molecule type" value="Genomic_DNA"/>
</dbReference>
<dbReference type="Gene3D" id="1.25.40.10">
    <property type="entry name" value="Tetratricopeptide repeat domain"/>
    <property type="match status" value="1"/>
</dbReference>
<keyword evidence="2" id="KW-1185">Reference proteome</keyword>
<organism evidence="1 2">
    <name type="scientific">Halomonas qinghailakensis</name>
    <dbReference type="NCBI Taxonomy" id="2937790"/>
    <lineage>
        <taxon>Bacteria</taxon>
        <taxon>Pseudomonadati</taxon>
        <taxon>Pseudomonadota</taxon>
        <taxon>Gammaproteobacteria</taxon>
        <taxon>Oceanospirillales</taxon>
        <taxon>Halomonadaceae</taxon>
        <taxon>Halomonas</taxon>
    </lineage>
</organism>
<protein>
    <recommendedName>
        <fullName evidence="3">Tetratricopeptide repeat protein</fullName>
    </recommendedName>
</protein>
<reference evidence="1" key="1">
    <citation type="submission" date="2022-05" db="EMBL/GenBank/DDBJ databases">
        <title>Complete sequence of a novel PHA-producing Halomonas strain.</title>
        <authorList>
            <person name="Zheng Z."/>
        </authorList>
    </citation>
    <scope>NUCLEOTIDE SEQUENCE</scope>
    <source>
        <strain evidence="1">ZZQ-149</strain>
    </source>
</reference>
<dbReference type="AlphaFoldDB" id="A0AA46TR36"/>
<dbReference type="Proteomes" id="UP001164935">
    <property type="component" value="Chromosome"/>
</dbReference>